<proteinExistence type="predicted"/>
<reference evidence="8" key="1">
    <citation type="submission" date="2016-10" db="EMBL/GenBank/DDBJ databases">
        <authorList>
            <person name="Varghese N."/>
            <person name="Submissions S."/>
        </authorList>
    </citation>
    <scope>NUCLEOTIDE SEQUENCE [LARGE SCALE GENOMIC DNA]</scope>
    <source>
        <strain evidence="8">DSM 22703</strain>
    </source>
</reference>
<evidence type="ECO:0000256" key="6">
    <source>
        <dbReference type="SAM" id="Phobius"/>
    </source>
</evidence>
<keyword evidence="5 6" id="KW-0472">Membrane</keyword>
<accession>A0A1G5WE80</accession>
<evidence type="ECO:0000313" key="7">
    <source>
        <dbReference type="EMBL" id="SDA56431.1"/>
    </source>
</evidence>
<evidence type="ECO:0000313" key="8">
    <source>
        <dbReference type="Proteomes" id="UP000198756"/>
    </source>
</evidence>
<feature type="transmembrane region" description="Helical" evidence="6">
    <location>
        <begin position="120"/>
        <end position="139"/>
    </location>
</feature>
<evidence type="ECO:0000256" key="5">
    <source>
        <dbReference type="ARBA" id="ARBA00023136"/>
    </source>
</evidence>
<dbReference type="NCBIfam" id="TIGR00765">
    <property type="entry name" value="yihY_not_rbn"/>
    <property type="match status" value="1"/>
</dbReference>
<gene>
    <name evidence="7" type="ORF">SAMN03080617_01071</name>
</gene>
<dbReference type="PANTHER" id="PTHR30213:SF0">
    <property type="entry name" value="UPF0761 MEMBRANE PROTEIN YIHY"/>
    <property type="match status" value="1"/>
</dbReference>
<feature type="transmembrane region" description="Helical" evidence="6">
    <location>
        <begin position="273"/>
        <end position="300"/>
    </location>
</feature>
<name>A0A1G5WE80_9BACT</name>
<keyword evidence="4 6" id="KW-1133">Transmembrane helix</keyword>
<dbReference type="Proteomes" id="UP000198756">
    <property type="component" value="Unassembled WGS sequence"/>
</dbReference>
<dbReference type="AlphaFoldDB" id="A0A1G5WE80"/>
<keyword evidence="8" id="KW-1185">Reference proteome</keyword>
<dbReference type="PANTHER" id="PTHR30213">
    <property type="entry name" value="INNER MEMBRANE PROTEIN YHJD"/>
    <property type="match status" value="1"/>
</dbReference>
<protein>
    <submittedName>
        <fullName evidence="7">Membrane protein</fullName>
    </submittedName>
</protein>
<feature type="transmembrane region" description="Helical" evidence="6">
    <location>
        <begin position="207"/>
        <end position="228"/>
    </location>
</feature>
<dbReference type="InterPro" id="IPR017039">
    <property type="entry name" value="Virul_fac_BrkB"/>
</dbReference>
<dbReference type="GO" id="GO:0005886">
    <property type="term" value="C:plasma membrane"/>
    <property type="evidence" value="ECO:0007669"/>
    <property type="project" value="UniProtKB-SubCell"/>
</dbReference>
<sequence>MVNKKLFKWRLRFQLKARHLKKIHFGSPEKNLYDVVRIFIQQLKKDDISERAGAMAFSYTIALFPLMLFLLNMIPYLQDFFPVVTTENIFGFVQTVMPDGIYENIETTLMDIVSKPRQSLLSFGFFFALFASTQGVMSMMASFNSVYKTRENRGFLKARIVAVSIVFALVLTIFTASTVMIIGSLLINALDEMQVFNTNFMIFLFNTFKFLILLFVFYITSAFIFRLAPAVHDKWKFFSVGARLSGFLITVAFYAFIFYLNNFASYNKLYGSIGTFIALMLWLWITSLIVLVCFEVNVSLDLAEEKQRERENRRKMQLEAQKTTDAQA</sequence>
<feature type="transmembrane region" description="Helical" evidence="6">
    <location>
        <begin position="240"/>
        <end position="261"/>
    </location>
</feature>
<evidence type="ECO:0000256" key="2">
    <source>
        <dbReference type="ARBA" id="ARBA00022475"/>
    </source>
</evidence>
<dbReference type="PIRSF" id="PIRSF035875">
    <property type="entry name" value="RNase_BN"/>
    <property type="match status" value="1"/>
</dbReference>
<feature type="transmembrane region" description="Helical" evidence="6">
    <location>
        <begin position="160"/>
        <end position="187"/>
    </location>
</feature>
<dbReference type="RefSeq" id="WP_092728913.1">
    <property type="nucleotide sequence ID" value="NZ_FMXE01000006.1"/>
</dbReference>
<comment type="subcellular location">
    <subcellularLocation>
        <location evidence="1">Cell membrane</location>
        <topology evidence="1">Multi-pass membrane protein</topology>
    </subcellularLocation>
</comment>
<feature type="transmembrane region" description="Helical" evidence="6">
    <location>
        <begin position="52"/>
        <end position="74"/>
    </location>
</feature>
<evidence type="ECO:0000256" key="1">
    <source>
        <dbReference type="ARBA" id="ARBA00004651"/>
    </source>
</evidence>
<dbReference type="OrthoDB" id="977385at2"/>
<dbReference type="EMBL" id="FMXE01000006">
    <property type="protein sequence ID" value="SDA56431.1"/>
    <property type="molecule type" value="Genomic_DNA"/>
</dbReference>
<dbReference type="STRING" id="279824.SAMN03080617_01071"/>
<evidence type="ECO:0000256" key="3">
    <source>
        <dbReference type="ARBA" id="ARBA00022692"/>
    </source>
</evidence>
<organism evidence="7 8">
    <name type="scientific">Algoriphagus alkaliphilus</name>
    <dbReference type="NCBI Taxonomy" id="279824"/>
    <lineage>
        <taxon>Bacteria</taxon>
        <taxon>Pseudomonadati</taxon>
        <taxon>Bacteroidota</taxon>
        <taxon>Cytophagia</taxon>
        <taxon>Cytophagales</taxon>
        <taxon>Cyclobacteriaceae</taxon>
        <taxon>Algoriphagus</taxon>
    </lineage>
</organism>
<keyword evidence="3 6" id="KW-0812">Transmembrane</keyword>
<evidence type="ECO:0000256" key="4">
    <source>
        <dbReference type="ARBA" id="ARBA00022989"/>
    </source>
</evidence>
<dbReference type="Pfam" id="PF03631">
    <property type="entry name" value="Virul_fac_BrkB"/>
    <property type="match status" value="1"/>
</dbReference>
<keyword evidence="2" id="KW-1003">Cell membrane</keyword>